<evidence type="ECO:0000313" key="1">
    <source>
        <dbReference type="EMBL" id="QRQ83218.1"/>
    </source>
</evidence>
<accession>A0A892ZLD3</accession>
<dbReference type="EMBL" id="CP069798">
    <property type="protein sequence ID" value="QRQ83218.1"/>
    <property type="molecule type" value="Genomic_DNA"/>
</dbReference>
<sequence length="45" mass="5192">MTACADLAWWFGWSVQDVYALTLDELDAWLKEATRQIKAGYRKGL</sequence>
<dbReference type="Proteomes" id="UP000653156">
    <property type="component" value="Chromosome"/>
</dbReference>
<proteinExistence type="predicted"/>
<gene>
    <name evidence="1" type="ORF">JQU52_01065</name>
</gene>
<protein>
    <submittedName>
        <fullName evidence="1">GpE family phage tail protein</fullName>
    </submittedName>
</protein>
<keyword evidence="2" id="KW-1185">Reference proteome</keyword>
<organism evidence="1 2">
    <name type="scientific">Paralysiella testudinis</name>
    <dbReference type="NCBI Taxonomy" id="2809020"/>
    <lineage>
        <taxon>Bacteria</taxon>
        <taxon>Pseudomonadati</taxon>
        <taxon>Pseudomonadota</taxon>
        <taxon>Betaproteobacteria</taxon>
        <taxon>Neisseriales</taxon>
        <taxon>Neisseriaceae</taxon>
        <taxon>Paralysiella</taxon>
    </lineage>
</organism>
<dbReference type="InterPro" id="IPR009493">
    <property type="entry name" value="P2_GpE"/>
</dbReference>
<name>A0A892ZLD3_9NEIS</name>
<dbReference type="AlphaFoldDB" id="A0A892ZLD3"/>
<dbReference type="KEGG" id="ptes:JQU52_01065"/>
<reference evidence="1" key="1">
    <citation type="submission" date="2021-02" db="EMBL/GenBank/DDBJ databases">
        <title>Neisseriaceae sp. 26B isolated from the cloaca of a Common Toad-headed Turtle (Mesoclemmys nasuta).</title>
        <authorList>
            <person name="Spergser J."/>
            <person name="Busse H.-J."/>
        </authorList>
    </citation>
    <scope>NUCLEOTIDE SEQUENCE</scope>
    <source>
        <strain evidence="1">26B</strain>
    </source>
</reference>
<evidence type="ECO:0000313" key="2">
    <source>
        <dbReference type="Proteomes" id="UP000653156"/>
    </source>
</evidence>
<dbReference type="Pfam" id="PF06528">
    <property type="entry name" value="Phage_P2_GpE"/>
    <property type="match status" value="1"/>
</dbReference>